<dbReference type="EMBL" id="CM001484">
    <property type="protein sequence ID" value="EIE98351.1"/>
    <property type="molecule type" value="Genomic_DNA"/>
</dbReference>
<keyword evidence="1" id="KW-0560">Oxidoreductase</keyword>
<dbReference type="Gene3D" id="2.30.110.10">
    <property type="entry name" value="Electron Transport, Fmn-binding Protein, Chain A"/>
    <property type="match status" value="1"/>
</dbReference>
<dbReference type="GO" id="GO:0016627">
    <property type="term" value="F:oxidoreductase activity, acting on the CH-CH group of donors"/>
    <property type="evidence" value="ECO:0007669"/>
    <property type="project" value="TreeGrafter"/>
</dbReference>
<dbReference type="STRING" id="928724.SacglDRAFT_01428"/>
<dbReference type="AlphaFoldDB" id="I1D077"/>
<reference evidence="4" key="2">
    <citation type="submission" date="2012-01" db="EMBL/GenBank/DDBJ databases">
        <title>Noncontiguous Finished sequence of chromosome of Saccharomonospora glauca K62.</title>
        <authorList>
            <consortium name="US DOE Joint Genome Institute"/>
            <person name="Lucas S."/>
            <person name="Han J."/>
            <person name="Lapidus A."/>
            <person name="Cheng J.-F."/>
            <person name="Goodwin L."/>
            <person name="Pitluck S."/>
            <person name="Peters L."/>
            <person name="Mikhailova N."/>
            <person name="Held B."/>
            <person name="Detter J.C."/>
            <person name="Han C."/>
            <person name="Tapia R."/>
            <person name="Land M."/>
            <person name="Hauser L."/>
            <person name="Kyrpides N."/>
            <person name="Ivanova N."/>
            <person name="Pagani I."/>
            <person name="Brambilla E.-M."/>
            <person name="Klenk H.-P."/>
            <person name="Woyke T."/>
        </authorList>
    </citation>
    <scope>NUCLEOTIDE SEQUENCE [LARGE SCALE GENOMIC DNA]</scope>
    <source>
        <strain evidence="4">K62</strain>
    </source>
</reference>
<keyword evidence="4" id="KW-1185">Reference proteome</keyword>
<evidence type="ECO:0000313" key="3">
    <source>
        <dbReference type="EMBL" id="EIE98351.1"/>
    </source>
</evidence>
<dbReference type="InterPro" id="IPR052019">
    <property type="entry name" value="F420H2_bilvrd_red/Heme_oxyg"/>
</dbReference>
<dbReference type="OrthoDB" id="156845at2"/>
<dbReference type="HOGENOM" id="CLU_1650717_0_0_11"/>
<evidence type="ECO:0000259" key="2">
    <source>
        <dbReference type="Pfam" id="PF01243"/>
    </source>
</evidence>
<dbReference type="PANTHER" id="PTHR35176:SF6">
    <property type="entry name" value="HEME OXYGENASE HI_0854-RELATED"/>
    <property type="match status" value="1"/>
</dbReference>
<dbReference type="RefSeq" id="WP_005462993.1">
    <property type="nucleotide sequence ID" value="NZ_CM001484.1"/>
</dbReference>
<name>I1D077_9PSEU</name>
<reference evidence="3 4" key="1">
    <citation type="submission" date="2011-09" db="EMBL/GenBank/DDBJ databases">
        <authorList>
            <consortium name="US DOE Joint Genome Institute (JGI-PGF)"/>
            <person name="Lucas S."/>
            <person name="Han J."/>
            <person name="Lapidus A."/>
            <person name="Cheng J.-F."/>
            <person name="Goodwin L."/>
            <person name="Pitluck S."/>
            <person name="Peters L."/>
            <person name="Land M.L."/>
            <person name="Hauser L."/>
            <person name="Brambilla E."/>
            <person name="Klenk H.-P."/>
            <person name="Woyke T.J."/>
        </authorList>
    </citation>
    <scope>NUCLEOTIDE SEQUENCE [LARGE SCALE GENOMIC DNA]</scope>
    <source>
        <strain evidence="3 4">K62</strain>
    </source>
</reference>
<evidence type="ECO:0000256" key="1">
    <source>
        <dbReference type="ARBA" id="ARBA00023002"/>
    </source>
</evidence>
<dbReference type="eggNOG" id="COG3467">
    <property type="taxonomic scope" value="Bacteria"/>
</dbReference>
<sequence length="139" mass="15618">MPDEAVRRELDKPIARELLRTAPLARIAYHGPDGFPRVVPVGFHWDGTHVVICTVPTAAKVAALRADERVALTIDTATEPPRALLLRGTARIEVVDGVPDEYLMANRKTGDPARWRVFEQQVRDLYDRMAKIRVTPVWA</sequence>
<dbReference type="PANTHER" id="PTHR35176">
    <property type="entry name" value="HEME OXYGENASE HI_0854-RELATED"/>
    <property type="match status" value="1"/>
</dbReference>
<dbReference type="Pfam" id="PF01243">
    <property type="entry name" value="PNPOx_N"/>
    <property type="match status" value="1"/>
</dbReference>
<protein>
    <submittedName>
        <fullName evidence="3">Putative flavin-nucleotide-binding protein</fullName>
    </submittedName>
</protein>
<organism evidence="3 4">
    <name type="scientific">Saccharomonospora glauca K62</name>
    <dbReference type="NCBI Taxonomy" id="928724"/>
    <lineage>
        <taxon>Bacteria</taxon>
        <taxon>Bacillati</taxon>
        <taxon>Actinomycetota</taxon>
        <taxon>Actinomycetes</taxon>
        <taxon>Pseudonocardiales</taxon>
        <taxon>Pseudonocardiaceae</taxon>
        <taxon>Saccharomonospora</taxon>
    </lineage>
</organism>
<dbReference type="Proteomes" id="UP000005087">
    <property type="component" value="Chromosome"/>
</dbReference>
<accession>I1D077</accession>
<dbReference type="InterPro" id="IPR011576">
    <property type="entry name" value="Pyridox_Oxase_N"/>
</dbReference>
<dbReference type="SUPFAM" id="SSF50475">
    <property type="entry name" value="FMN-binding split barrel"/>
    <property type="match status" value="1"/>
</dbReference>
<feature type="domain" description="Pyridoxamine 5'-phosphate oxidase N-terminal" evidence="2">
    <location>
        <begin position="15"/>
        <end position="105"/>
    </location>
</feature>
<proteinExistence type="predicted"/>
<dbReference type="GO" id="GO:0005829">
    <property type="term" value="C:cytosol"/>
    <property type="evidence" value="ECO:0007669"/>
    <property type="project" value="TreeGrafter"/>
</dbReference>
<gene>
    <name evidence="3" type="ORF">SacglDRAFT_01428</name>
</gene>
<evidence type="ECO:0000313" key="4">
    <source>
        <dbReference type="Proteomes" id="UP000005087"/>
    </source>
</evidence>
<dbReference type="GO" id="GO:0070967">
    <property type="term" value="F:coenzyme F420 binding"/>
    <property type="evidence" value="ECO:0007669"/>
    <property type="project" value="TreeGrafter"/>
</dbReference>
<dbReference type="InterPro" id="IPR012349">
    <property type="entry name" value="Split_barrel_FMN-bd"/>
</dbReference>